<dbReference type="PANTHER" id="PTHR13165">
    <property type="entry name" value="ARSENITE-RESISTANCE PROTEIN 2"/>
    <property type="match status" value="1"/>
</dbReference>
<evidence type="ECO:0000256" key="6">
    <source>
        <dbReference type="ARBA" id="ARBA00030701"/>
    </source>
</evidence>
<evidence type="ECO:0000256" key="5">
    <source>
        <dbReference type="ARBA" id="ARBA00023242"/>
    </source>
</evidence>
<feature type="compositionally biased region" description="Acidic residues" evidence="7">
    <location>
        <begin position="289"/>
        <end position="299"/>
    </location>
</feature>
<feature type="domain" description="SERRATE/Ars2 N-terminal" evidence="9">
    <location>
        <begin position="108"/>
        <end position="217"/>
    </location>
</feature>
<name>A0A0K8SFD3_LYGHE</name>
<feature type="domain" description="SERRATE/Ars2 C-terminal" evidence="8">
    <location>
        <begin position="599"/>
        <end position="754"/>
    </location>
</feature>
<evidence type="ECO:0000256" key="7">
    <source>
        <dbReference type="SAM" id="MobiDB-lite"/>
    </source>
</evidence>
<proteinExistence type="inferred from homology"/>
<feature type="region of interest" description="Disordered" evidence="7">
    <location>
        <begin position="236"/>
        <end position="372"/>
    </location>
</feature>
<accession>A0A0K8SFD3</accession>
<feature type="compositionally biased region" description="Basic and acidic residues" evidence="7">
    <location>
        <begin position="236"/>
        <end position="288"/>
    </location>
</feature>
<feature type="region of interest" description="Disordered" evidence="7">
    <location>
        <begin position="1"/>
        <end position="36"/>
    </location>
</feature>
<dbReference type="InterPro" id="IPR039727">
    <property type="entry name" value="SE/Ars2"/>
</dbReference>
<dbReference type="EMBL" id="GBRD01013835">
    <property type="protein sequence ID" value="JAG51991.1"/>
    <property type="molecule type" value="Transcribed_RNA"/>
</dbReference>
<dbReference type="GO" id="GO:0031053">
    <property type="term" value="P:primary miRNA processing"/>
    <property type="evidence" value="ECO:0007669"/>
    <property type="project" value="TreeGrafter"/>
</dbReference>
<comment type="similarity">
    <text evidence="2">Belongs to the ARS2 family.</text>
</comment>
<dbReference type="InterPro" id="IPR007042">
    <property type="entry name" value="SERRATE/Ars2_C"/>
</dbReference>
<evidence type="ECO:0000256" key="2">
    <source>
        <dbReference type="ARBA" id="ARBA00005407"/>
    </source>
</evidence>
<dbReference type="Pfam" id="PF12066">
    <property type="entry name" value="SERRATE_Ars2_N"/>
    <property type="match status" value="1"/>
</dbReference>
<reference evidence="10" key="1">
    <citation type="submission" date="2014-09" db="EMBL/GenBank/DDBJ databases">
        <authorList>
            <person name="Magalhaes I.L.F."/>
            <person name="Oliveira U."/>
            <person name="Santos F.R."/>
            <person name="Vidigal T.H.D.A."/>
            <person name="Brescovit A.D."/>
            <person name="Santos A.J."/>
        </authorList>
    </citation>
    <scope>NUCLEOTIDE SEQUENCE</scope>
</reference>
<dbReference type="PANTHER" id="PTHR13165:SF0">
    <property type="entry name" value="SERRATE RNA EFFECTOR MOLECULE HOMOLOG"/>
    <property type="match status" value="1"/>
</dbReference>
<feature type="compositionally biased region" description="Basic and acidic residues" evidence="7">
    <location>
        <begin position="347"/>
        <end position="366"/>
    </location>
</feature>
<feature type="compositionally biased region" description="Basic and acidic residues" evidence="7">
    <location>
        <begin position="8"/>
        <end position="36"/>
    </location>
</feature>
<feature type="compositionally biased region" description="Basic and acidic residues" evidence="7">
    <location>
        <begin position="314"/>
        <end position="338"/>
    </location>
</feature>
<protein>
    <recommendedName>
        <fullName evidence="3">Serrate RNA effector molecule homolog</fullName>
    </recommendedName>
    <alternativeName>
        <fullName evidence="6">Arsenite-resistance protein 2 homolog</fullName>
    </alternativeName>
</protein>
<organism evidence="10">
    <name type="scientific">Lygus hesperus</name>
    <name type="common">Western plant bug</name>
    <dbReference type="NCBI Taxonomy" id="30085"/>
    <lineage>
        <taxon>Eukaryota</taxon>
        <taxon>Metazoa</taxon>
        <taxon>Ecdysozoa</taxon>
        <taxon>Arthropoda</taxon>
        <taxon>Hexapoda</taxon>
        <taxon>Insecta</taxon>
        <taxon>Pterygota</taxon>
        <taxon>Neoptera</taxon>
        <taxon>Paraneoptera</taxon>
        <taxon>Hemiptera</taxon>
        <taxon>Heteroptera</taxon>
        <taxon>Panheteroptera</taxon>
        <taxon>Cimicomorpha</taxon>
        <taxon>Miridae</taxon>
        <taxon>Mirini</taxon>
        <taxon>Lygus</taxon>
    </lineage>
</organism>
<evidence type="ECO:0000313" key="10">
    <source>
        <dbReference type="EMBL" id="JAG51991.1"/>
    </source>
</evidence>
<keyword evidence="4" id="KW-0943">RNA-mediated gene silencing</keyword>
<sequence length="787" mass="90335">MADSDDEYDKKRRDKFQGERTESYRDRRKDDDWGRSRIRSDYRDRYSYQNDVPPAKRIRYENDDVRNMRFQPPFNVWGSEPSFGGGGGFGGNARSSDLDTQPPIMTFKSFLQTQDDNITDEEAISKYAEYKLEFRRQQLNEFFVAHKEEEWFKLKYHPEDSAKRKEELNNALKKRAQVFLEMLDSGRVDSVRLDSDQGDAVVKLLDAVVIRLEGGTDLDLTVLDLAENASNEKAAKEAAEKAKEAKLKADKEAADKAKESEKETEEGKSEGLADKDKDTDADSGKETSKEDDDKEDEGVEEKKDADVEMDDSVEDKVSEEVKEEKQKSKSPDPEKNGKEDEDEDEKEDAKKEEIKTHEIDSDKEGEVVPLTPRPLHRTSSIFLRTISPRVTKAEIETICKKYPGFLRVSLSDPQPEQHWFRRGWVTFRRDVNIKEICWNLNSVRVKDCELGAIVNRDLSRRVRSVSALSGHKTSVLNDLKLAVRIITELDSRHKLWDGSESSENSYGLSSANPVLKDITEYLVEEASAEEEELLGQGVVPDDSKNRHAQAIKVLDRLLLYLRIVYSVDYYNMSQYGSEDENPNRCGIMHLRGMPSNSNTEVMEKEVTEYCEQYKTKLDHLMRPPESLGDTELVSLGAKSEEVEVEKFIQANTQELAKDKWLCPLSGKKFKGAQFVRKHIHNKFSDQLDEVKKEVEYFNNYLRDPKRPQLAEHPGNRAGKKEVPMNEPPYHQFQYGGPAPGFKRGFGHFGGYPFPRGRGLPPRGRSMDYRPLITYRDLDAPCEPEEII</sequence>
<dbReference type="AlphaFoldDB" id="A0A0K8SFD3"/>
<evidence type="ECO:0000256" key="3">
    <source>
        <dbReference type="ARBA" id="ARBA00017364"/>
    </source>
</evidence>
<dbReference type="InterPro" id="IPR021933">
    <property type="entry name" value="SERRATE/Ars2_N"/>
</dbReference>
<evidence type="ECO:0000259" key="8">
    <source>
        <dbReference type="Pfam" id="PF04959"/>
    </source>
</evidence>
<evidence type="ECO:0000256" key="1">
    <source>
        <dbReference type="ARBA" id="ARBA00004123"/>
    </source>
</evidence>
<keyword evidence="5" id="KW-0539">Nucleus</keyword>
<dbReference type="GO" id="GO:0016604">
    <property type="term" value="C:nuclear body"/>
    <property type="evidence" value="ECO:0007669"/>
    <property type="project" value="TreeGrafter"/>
</dbReference>
<dbReference type="Pfam" id="PF04959">
    <property type="entry name" value="ARS2"/>
    <property type="match status" value="1"/>
</dbReference>
<dbReference type="EMBL" id="GBRD01013836">
    <property type="protein sequence ID" value="JAG51990.1"/>
    <property type="molecule type" value="Transcribed_RNA"/>
</dbReference>
<evidence type="ECO:0000259" key="9">
    <source>
        <dbReference type="Pfam" id="PF12066"/>
    </source>
</evidence>
<evidence type="ECO:0000256" key="4">
    <source>
        <dbReference type="ARBA" id="ARBA00023158"/>
    </source>
</evidence>
<comment type="subcellular location">
    <subcellularLocation>
        <location evidence="1">Nucleus</location>
    </subcellularLocation>
</comment>